<dbReference type="InterPro" id="IPR003856">
    <property type="entry name" value="LPS_length_determ_N"/>
</dbReference>
<reference evidence="8 9" key="1">
    <citation type="submission" date="2014-08" db="EMBL/GenBank/DDBJ databases">
        <title>Chaperone-usher fimbriae in a diverse selection of Gallibacterium genomes.</title>
        <authorList>
            <person name="Kudirkiene E."/>
            <person name="Bager R.J."/>
            <person name="Johnson T.J."/>
            <person name="Bojesen A.M."/>
        </authorList>
    </citation>
    <scope>NUCLEOTIDE SEQUENCE [LARGE SCALE GENOMIC DNA]</scope>
    <source>
        <strain evidence="8 9">CCM5976</strain>
    </source>
</reference>
<dbReference type="Pfam" id="PF02706">
    <property type="entry name" value="Wzz"/>
    <property type="match status" value="1"/>
</dbReference>
<evidence type="ECO:0000313" key="8">
    <source>
        <dbReference type="EMBL" id="KGQ32288.1"/>
    </source>
</evidence>
<sequence length="370" mass="42720">MTSESNVRSDNNFNLIILFQYYWRKKWWILLSTLLFTFVSYLYVNTIKPEWSSSAEAVPASNGSIEALLDLQQRYSLISNEPFSMQGISSSLFNQFVNNISIIDIRKQYFLESPLYQRLSVNQSDTQKQALLNRLIKSILVITPDMTKKGNNITVITAENRALADIPSVKISFIDNDEQLLQSTLDGFVKYVNRITYQQEIENLLIQIKQKIKALKYQQQQITDQLMLEKQTYLQYLQTAYNVTALVEKNKGNNININVNIDLAKNITQLDNPYLYLLGRENLAAQIEAIQQQNIIYPISYYQAKTQIAELVKLVDETDKLKINIFQYKNPPSFPVKIKPQKSLILAIGVLFGFILSCLILLFIKVLKKD</sequence>
<feature type="transmembrane region" description="Helical" evidence="6">
    <location>
        <begin position="344"/>
        <end position="364"/>
    </location>
</feature>
<dbReference type="PANTHER" id="PTHR32309">
    <property type="entry name" value="TYROSINE-PROTEIN KINASE"/>
    <property type="match status" value="1"/>
</dbReference>
<evidence type="ECO:0000256" key="1">
    <source>
        <dbReference type="ARBA" id="ARBA00004651"/>
    </source>
</evidence>
<dbReference type="SUPFAM" id="SSF160355">
    <property type="entry name" value="Bacterial polysaccharide co-polymerase-like"/>
    <property type="match status" value="1"/>
</dbReference>
<dbReference type="AlphaFoldDB" id="A0A0A2XJB8"/>
<dbReference type="GO" id="GO:0005886">
    <property type="term" value="C:plasma membrane"/>
    <property type="evidence" value="ECO:0007669"/>
    <property type="project" value="UniProtKB-SubCell"/>
</dbReference>
<dbReference type="PANTHER" id="PTHR32309:SF13">
    <property type="entry name" value="FERRIC ENTEROBACTIN TRANSPORT PROTEIN FEPE"/>
    <property type="match status" value="1"/>
</dbReference>
<gene>
    <name evidence="8" type="ORF">P375_05690</name>
</gene>
<protein>
    <submittedName>
        <fullName evidence="8">Lipopolysaccharide biosynthesis protein WzzE</fullName>
    </submittedName>
</protein>
<dbReference type="EMBL" id="JPXY01000024">
    <property type="protein sequence ID" value="KGQ32288.1"/>
    <property type="molecule type" value="Genomic_DNA"/>
</dbReference>
<evidence type="ECO:0000256" key="3">
    <source>
        <dbReference type="ARBA" id="ARBA00022692"/>
    </source>
</evidence>
<evidence type="ECO:0000256" key="4">
    <source>
        <dbReference type="ARBA" id="ARBA00022989"/>
    </source>
</evidence>
<evidence type="ECO:0000256" key="2">
    <source>
        <dbReference type="ARBA" id="ARBA00022475"/>
    </source>
</evidence>
<accession>A0A0A2XJB8</accession>
<comment type="subcellular location">
    <subcellularLocation>
        <location evidence="1">Cell membrane</location>
        <topology evidence="1">Multi-pass membrane protein</topology>
    </subcellularLocation>
</comment>
<keyword evidence="2" id="KW-1003">Cell membrane</keyword>
<feature type="domain" description="Polysaccharide chain length determinant N-terminal" evidence="7">
    <location>
        <begin position="11"/>
        <end position="84"/>
    </location>
</feature>
<organism evidence="8 9">
    <name type="scientific">Gallibacterium genomosp. 2</name>
    <dbReference type="NCBI Taxonomy" id="155517"/>
    <lineage>
        <taxon>Bacteria</taxon>
        <taxon>Pseudomonadati</taxon>
        <taxon>Pseudomonadota</taxon>
        <taxon>Gammaproteobacteria</taxon>
        <taxon>Pasteurellales</taxon>
        <taxon>Pasteurellaceae</taxon>
        <taxon>Gallibacterium</taxon>
    </lineage>
</organism>
<name>A0A0A2XJB8_9PAST</name>
<dbReference type="GO" id="GO:0004713">
    <property type="term" value="F:protein tyrosine kinase activity"/>
    <property type="evidence" value="ECO:0007669"/>
    <property type="project" value="TreeGrafter"/>
</dbReference>
<proteinExistence type="predicted"/>
<keyword evidence="5 6" id="KW-0472">Membrane</keyword>
<evidence type="ECO:0000313" key="9">
    <source>
        <dbReference type="Proteomes" id="UP000030418"/>
    </source>
</evidence>
<keyword evidence="3 6" id="KW-0812">Transmembrane</keyword>
<dbReference type="Gene3D" id="3.30.1890.10">
    <property type="entry name" value="FepE-like"/>
    <property type="match status" value="1"/>
</dbReference>
<feature type="transmembrane region" description="Helical" evidence="6">
    <location>
        <begin position="27"/>
        <end position="44"/>
    </location>
</feature>
<dbReference type="Proteomes" id="UP000030418">
    <property type="component" value="Unassembled WGS sequence"/>
</dbReference>
<dbReference type="RefSeq" id="WP_039135339.1">
    <property type="nucleotide sequence ID" value="NZ_JPXY01000024.1"/>
</dbReference>
<evidence type="ECO:0000259" key="7">
    <source>
        <dbReference type="Pfam" id="PF02706"/>
    </source>
</evidence>
<evidence type="ECO:0000256" key="6">
    <source>
        <dbReference type="SAM" id="Phobius"/>
    </source>
</evidence>
<evidence type="ECO:0000256" key="5">
    <source>
        <dbReference type="ARBA" id="ARBA00023136"/>
    </source>
</evidence>
<keyword evidence="9" id="KW-1185">Reference proteome</keyword>
<dbReference type="InterPro" id="IPR050445">
    <property type="entry name" value="Bact_polysacc_biosynth/exp"/>
</dbReference>
<comment type="caution">
    <text evidence="8">The sequence shown here is derived from an EMBL/GenBank/DDBJ whole genome shotgun (WGS) entry which is preliminary data.</text>
</comment>
<keyword evidence="4 6" id="KW-1133">Transmembrane helix</keyword>